<comment type="subcellular location">
    <subcellularLocation>
        <location evidence="1">Membrane</location>
    </subcellularLocation>
</comment>
<dbReference type="Pfam" id="PF01103">
    <property type="entry name" value="Omp85"/>
    <property type="match status" value="1"/>
</dbReference>
<evidence type="ECO:0000313" key="7">
    <source>
        <dbReference type="Proteomes" id="UP001430954"/>
    </source>
</evidence>
<dbReference type="InterPro" id="IPR000184">
    <property type="entry name" value="Bac_surfAg_D15"/>
</dbReference>
<evidence type="ECO:0000256" key="1">
    <source>
        <dbReference type="ARBA" id="ARBA00004370"/>
    </source>
</evidence>
<dbReference type="EMBL" id="JAINZW010000002">
    <property type="protein sequence ID" value="MBZ4039113.1"/>
    <property type="molecule type" value="Genomic_DNA"/>
</dbReference>
<evidence type="ECO:0000313" key="6">
    <source>
        <dbReference type="EMBL" id="MBZ4039113.1"/>
    </source>
</evidence>
<dbReference type="Proteomes" id="UP001430954">
    <property type="component" value="Unassembled WGS sequence"/>
</dbReference>
<sequence>MRGVALAMAMAVAWPCLGGEPQASGEVVLDSTEPLAATADAGEGGTSRSVVVLPIPQASPTLGNGLVLAAVLFSQPEDSPRPWTTGVGVLWTDNGSRGGAVFHKGNRSADAWRYSLFAGGADLRLKFYGVGAAAGSSGVSIPIAQRGKAVQAELLRRFGASTYLGMRMRTVEIETSLRVEPPASRPDLELPGLALESRLAGPGAVLQYDTRDSEQLPTRGTYVDGTLQWNLAAMDSDFGYSKVDVTWNHYRPFGARHVLAVRATGCRTGDAAPFYGLCLYGASNNLRGYETGKYRDQALLALQAEWRMQLTPRWGVVGFAGTGAVAGRFGDLADARRLPSAGMGVRFRASSKFPVNISVDYARARDEDAVYFYIGEAF</sequence>
<keyword evidence="7" id="KW-1185">Reference proteome</keyword>
<comment type="caution">
    <text evidence="6">The sequence shown here is derived from an EMBL/GenBank/DDBJ whole genome shotgun (WGS) entry which is preliminary data.</text>
</comment>
<organism evidence="6 7">
    <name type="scientific">Novilysobacter selenitireducens</name>
    <dbReference type="NCBI Taxonomy" id="2872639"/>
    <lineage>
        <taxon>Bacteria</taxon>
        <taxon>Pseudomonadati</taxon>
        <taxon>Pseudomonadota</taxon>
        <taxon>Gammaproteobacteria</taxon>
        <taxon>Lysobacterales</taxon>
        <taxon>Lysobacteraceae</taxon>
        <taxon>Novilysobacter</taxon>
    </lineage>
</organism>
<dbReference type="InterPro" id="IPR039910">
    <property type="entry name" value="D15-like"/>
</dbReference>
<accession>A0ABS7T5I4</accession>
<dbReference type="PANTHER" id="PTHR12815">
    <property type="entry name" value="SORTING AND ASSEMBLY MACHINERY SAMM50 PROTEIN FAMILY MEMBER"/>
    <property type="match status" value="1"/>
</dbReference>
<evidence type="ECO:0000256" key="4">
    <source>
        <dbReference type="ARBA" id="ARBA00023136"/>
    </source>
</evidence>
<keyword evidence="3" id="KW-0812">Transmembrane</keyword>
<protein>
    <submittedName>
        <fullName evidence="6">Outer membrane protein assembly factor</fullName>
    </submittedName>
</protein>
<keyword evidence="2" id="KW-1134">Transmembrane beta strand</keyword>
<evidence type="ECO:0000256" key="2">
    <source>
        <dbReference type="ARBA" id="ARBA00022452"/>
    </source>
</evidence>
<feature type="domain" description="Bacterial surface antigen (D15)" evidence="5">
    <location>
        <begin position="205"/>
        <end position="378"/>
    </location>
</feature>
<name>A0ABS7T5I4_9GAMM</name>
<evidence type="ECO:0000259" key="5">
    <source>
        <dbReference type="Pfam" id="PF01103"/>
    </source>
</evidence>
<reference evidence="6 7" key="1">
    <citation type="submission" date="2021-09" db="EMBL/GenBank/DDBJ databases">
        <title>Lysobacter sp. 13A isolated from the river sediment.</title>
        <authorList>
            <person name="Liu H."/>
            <person name="Li S."/>
            <person name="Mao S."/>
        </authorList>
    </citation>
    <scope>NUCLEOTIDE SEQUENCE [LARGE SCALE GENOMIC DNA]</scope>
    <source>
        <strain evidence="6 7">13A</strain>
    </source>
</reference>
<dbReference type="PANTHER" id="PTHR12815:SF18">
    <property type="entry name" value="SORTING AND ASSEMBLY MACHINERY COMPONENT 50 HOMOLOG"/>
    <property type="match status" value="1"/>
</dbReference>
<dbReference type="RefSeq" id="WP_223675357.1">
    <property type="nucleotide sequence ID" value="NZ_JAINZW010000002.1"/>
</dbReference>
<gene>
    <name evidence="6" type="ORF">K6753_06150</name>
</gene>
<dbReference type="Gene3D" id="2.40.160.50">
    <property type="entry name" value="membrane protein fhac: a member of the omp85/tpsb transporter family"/>
    <property type="match status" value="1"/>
</dbReference>
<keyword evidence="4" id="KW-0472">Membrane</keyword>
<proteinExistence type="predicted"/>
<evidence type="ECO:0000256" key="3">
    <source>
        <dbReference type="ARBA" id="ARBA00022692"/>
    </source>
</evidence>